<protein>
    <submittedName>
        <fullName evidence="2">FAD-dependent oxidoreductase</fullName>
    </submittedName>
</protein>
<dbReference type="Gene3D" id="3.90.660.10">
    <property type="match status" value="1"/>
</dbReference>
<dbReference type="GO" id="GO:0016491">
    <property type="term" value="F:oxidoreductase activity"/>
    <property type="evidence" value="ECO:0007669"/>
    <property type="project" value="InterPro"/>
</dbReference>
<accession>A0AAU7FCP6</accession>
<dbReference type="KEGG" id="cmav:ABHF33_03480"/>
<dbReference type="Pfam" id="PF13450">
    <property type="entry name" value="NAD_binding_8"/>
    <property type="match status" value="1"/>
</dbReference>
<dbReference type="SUPFAM" id="SSF51905">
    <property type="entry name" value="FAD/NAD(P)-binding domain"/>
    <property type="match status" value="1"/>
</dbReference>
<organism evidence="2">
    <name type="scientific">Chitinibacter mangrovi</name>
    <dbReference type="NCBI Taxonomy" id="3153927"/>
    <lineage>
        <taxon>Bacteria</taxon>
        <taxon>Pseudomonadati</taxon>
        <taxon>Pseudomonadota</taxon>
        <taxon>Betaproteobacteria</taxon>
        <taxon>Neisseriales</taxon>
        <taxon>Chitinibacteraceae</taxon>
        <taxon>Chitinibacter</taxon>
    </lineage>
</organism>
<dbReference type="RefSeq" id="WP_348945664.1">
    <property type="nucleotide sequence ID" value="NZ_CP157355.1"/>
</dbReference>
<evidence type="ECO:0000313" key="2">
    <source>
        <dbReference type="EMBL" id="XBM01365.1"/>
    </source>
</evidence>
<dbReference type="Gene3D" id="3.50.50.60">
    <property type="entry name" value="FAD/NAD(P)-binding domain"/>
    <property type="match status" value="1"/>
</dbReference>
<dbReference type="PANTHER" id="PTHR16128">
    <property type="entry name" value="FAD/NAD(P)-BINDING OXIDOREDUCTASE FAMILY PROTEIN"/>
    <property type="match status" value="1"/>
</dbReference>
<proteinExistence type="predicted"/>
<dbReference type="EMBL" id="CP157355">
    <property type="protein sequence ID" value="XBM01365.1"/>
    <property type="molecule type" value="Genomic_DNA"/>
</dbReference>
<dbReference type="Pfam" id="PF01593">
    <property type="entry name" value="Amino_oxidase"/>
    <property type="match status" value="1"/>
</dbReference>
<reference evidence="2" key="1">
    <citation type="submission" date="2024-05" db="EMBL/GenBank/DDBJ databases">
        <authorList>
            <person name="Yang L."/>
            <person name="Pan L."/>
        </authorList>
    </citation>
    <scope>NUCLEOTIDE SEQUENCE</scope>
    <source>
        <strain evidence="2">FCG-7</strain>
    </source>
</reference>
<dbReference type="InterPro" id="IPR036188">
    <property type="entry name" value="FAD/NAD-bd_sf"/>
</dbReference>
<sequence length="329" mass="35430">MQADAKWDVIVIGAGMAGLSAAQRLQAAGRRVLVLEKSRGIGGRMATRRSDVAQWDHGAQYFTARSAAFRRQVAHWLRARVVSAWTAPVYAWDGQALHESSPQQRFVGTPAMNSPLRQMAAQLQVLPNIEVDALLAHVQGWQVRAADQCWLTTQVVLAIPAPQAAKLIPTAHPARPLAAQAQMQPCWAVMVSCAQALQLPFAGAFINSGPLGWIAHDSSKAGRAGEYWVLHATPEWSQAQLEQSAEVVSQLLSAEFSRLLHGWGCPAAEFTHLAAHRWRYARGSCEQPAPQQATSGLMLAGDWLEGGRVEGAYLSGLAAAEALLASAAQ</sequence>
<gene>
    <name evidence="2" type="ORF">ABHF33_03480</name>
</gene>
<dbReference type="InterPro" id="IPR002937">
    <property type="entry name" value="Amino_oxidase"/>
</dbReference>
<name>A0AAU7FCP6_9NEIS</name>
<feature type="domain" description="Amine oxidase" evidence="1">
    <location>
        <begin position="108"/>
        <end position="324"/>
    </location>
</feature>
<dbReference type="AlphaFoldDB" id="A0AAU7FCP6"/>
<dbReference type="PANTHER" id="PTHR16128:SF5">
    <property type="entry name" value="FAD_NAD(P)-BINDING OXIDOREDUCTASE FAMILY PROTEIN"/>
    <property type="match status" value="1"/>
</dbReference>
<evidence type="ECO:0000259" key="1">
    <source>
        <dbReference type="Pfam" id="PF01593"/>
    </source>
</evidence>